<keyword evidence="1" id="KW-0472">Membrane</keyword>
<keyword evidence="3" id="KW-1185">Reference proteome</keyword>
<keyword evidence="1" id="KW-1133">Transmembrane helix</keyword>
<dbReference type="RefSeq" id="WP_109353716.1">
    <property type="nucleotide sequence ID" value="NZ_QFRI01000004.1"/>
</dbReference>
<sequence>MNTPLTILKATGLSFIIFWAIIFSKEKFTLDMFPYVFLSLIPIGLCCLVVICLTICPFFWANNKSKNIDTVLKTYFPFYAIILFALCGYGFITSNLDTFSVAFISSAFFTLLKSWTWLAKSHKNKNE</sequence>
<feature type="transmembrane region" description="Helical" evidence="1">
    <location>
        <begin position="7"/>
        <end position="23"/>
    </location>
</feature>
<evidence type="ECO:0000313" key="2">
    <source>
        <dbReference type="EMBL" id="PWH81795.1"/>
    </source>
</evidence>
<reference evidence="3" key="2">
    <citation type="submission" date="2018-05" db="EMBL/GenBank/DDBJ databases">
        <title>Algibacter marinivivus sp. nov., isolated from sample around a algae.</title>
        <authorList>
            <person name="Lu D."/>
        </authorList>
    </citation>
    <scope>NUCLEOTIDE SEQUENCE [LARGE SCALE GENOMIC DNA]</scope>
    <source>
        <strain evidence="3">ZY111</strain>
    </source>
</reference>
<reference evidence="2 3" key="1">
    <citation type="submission" date="2018-05" db="EMBL/GenBank/DDBJ databases">
        <title>Algibacter marinivivus sp. nov., isolated from sample around a algae.</title>
        <authorList>
            <person name="Zhong X."/>
        </authorList>
    </citation>
    <scope>NUCLEOTIDE SEQUENCE [LARGE SCALE GENOMIC DNA]</scope>
    <source>
        <strain evidence="2 3">ZY111</strain>
    </source>
</reference>
<dbReference type="OrthoDB" id="1202725at2"/>
<reference evidence="3" key="3">
    <citation type="submission" date="2018-05" db="EMBL/GenBank/DDBJ databases">
        <authorList>
            <person name="Lu D."/>
        </authorList>
    </citation>
    <scope>NUCLEOTIDE SEQUENCE [LARGE SCALE GENOMIC DNA]</scope>
    <source>
        <strain evidence="3">ZY111</strain>
    </source>
</reference>
<feature type="transmembrane region" description="Helical" evidence="1">
    <location>
        <begin position="98"/>
        <end position="118"/>
    </location>
</feature>
<dbReference type="EMBL" id="QFRI01000004">
    <property type="protein sequence ID" value="PWH81795.1"/>
    <property type="molecule type" value="Genomic_DNA"/>
</dbReference>
<organism evidence="2 3">
    <name type="scientific">Algibacter marinivivus</name>
    <dbReference type="NCBI Taxonomy" id="2100723"/>
    <lineage>
        <taxon>Bacteria</taxon>
        <taxon>Pseudomonadati</taxon>
        <taxon>Bacteroidota</taxon>
        <taxon>Flavobacteriia</taxon>
        <taxon>Flavobacteriales</taxon>
        <taxon>Flavobacteriaceae</taxon>
        <taxon>Algibacter</taxon>
    </lineage>
</organism>
<evidence type="ECO:0000256" key="1">
    <source>
        <dbReference type="SAM" id="Phobius"/>
    </source>
</evidence>
<dbReference type="AlphaFoldDB" id="A0A2U2X1Y8"/>
<comment type="caution">
    <text evidence="2">The sequence shown here is derived from an EMBL/GenBank/DDBJ whole genome shotgun (WGS) entry which is preliminary data.</text>
</comment>
<feature type="transmembrane region" description="Helical" evidence="1">
    <location>
        <begin position="72"/>
        <end position="92"/>
    </location>
</feature>
<gene>
    <name evidence="2" type="ORF">DIS18_14045</name>
</gene>
<keyword evidence="1" id="KW-0812">Transmembrane</keyword>
<protein>
    <submittedName>
        <fullName evidence="2">Uncharacterized protein</fullName>
    </submittedName>
</protein>
<dbReference type="Proteomes" id="UP000245375">
    <property type="component" value="Unassembled WGS sequence"/>
</dbReference>
<name>A0A2U2X1Y8_9FLAO</name>
<accession>A0A2U2X1Y8</accession>
<proteinExistence type="predicted"/>
<feature type="transmembrane region" description="Helical" evidence="1">
    <location>
        <begin position="35"/>
        <end position="60"/>
    </location>
</feature>
<evidence type="ECO:0000313" key="3">
    <source>
        <dbReference type="Proteomes" id="UP000245375"/>
    </source>
</evidence>